<proteinExistence type="predicted"/>
<dbReference type="Pfam" id="PF14062">
    <property type="entry name" value="DUF4253"/>
    <property type="match status" value="1"/>
</dbReference>
<keyword evidence="3" id="KW-1185">Reference proteome</keyword>
<protein>
    <submittedName>
        <fullName evidence="2">Uncharacterized protein DUF4253</fullName>
    </submittedName>
</protein>
<evidence type="ECO:0000259" key="1">
    <source>
        <dbReference type="Pfam" id="PF14062"/>
    </source>
</evidence>
<evidence type="ECO:0000313" key="2">
    <source>
        <dbReference type="EMBL" id="PYF74742.1"/>
    </source>
</evidence>
<dbReference type="InterPro" id="IPR025349">
    <property type="entry name" value="DUF4253"/>
</dbReference>
<feature type="domain" description="DUF4253" evidence="1">
    <location>
        <begin position="152"/>
        <end position="255"/>
    </location>
</feature>
<reference evidence="2 3" key="1">
    <citation type="submission" date="2018-06" db="EMBL/GenBank/DDBJ databases">
        <title>Genomic Encyclopedia of Archaeal and Bacterial Type Strains, Phase II (KMG-II): from individual species to whole genera.</title>
        <authorList>
            <person name="Goeker M."/>
        </authorList>
    </citation>
    <scope>NUCLEOTIDE SEQUENCE [LARGE SCALE GENOMIC DNA]</scope>
    <source>
        <strain evidence="2 3">DSM 27372</strain>
    </source>
</reference>
<accession>A0A318UEE4</accession>
<dbReference type="OrthoDB" id="4827574at2"/>
<evidence type="ECO:0000313" key="3">
    <source>
        <dbReference type="Proteomes" id="UP000248198"/>
    </source>
</evidence>
<gene>
    <name evidence="2" type="ORF">B0O44_103188</name>
</gene>
<comment type="caution">
    <text evidence="2">The sequence shown here is derived from an EMBL/GenBank/DDBJ whole genome shotgun (WGS) entry which is preliminary data.</text>
</comment>
<dbReference type="RefSeq" id="WP_110829496.1">
    <property type="nucleotide sequence ID" value="NZ_QKLU01000003.1"/>
</dbReference>
<dbReference type="AlphaFoldDB" id="A0A318UEE4"/>
<organism evidence="2 3">
    <name type="scientific">Pedobacter nutrimenti</name>
    <dbReference type="NCBI Taxonomy" id="1241337"/>
    <lineage>
        <taxon>Bacteria</taxon>
        <taxon>Pseudomonadati</taxon>
        <taxon>Bacteroidota</taxon>
        <taxon>Sphingobacteriia</taxon>
        <taxon>Sphingobacteriales</taxon>
        <taxon>Sphingobacteriaceae</taxon>
        <taxon>Pedobacter</taxon>
    </lineage>
</organism>
<dbReference type="Proteomes" id="UP000248198">
    <property type="component" value="Unassembled WGS sequence"/>
</dbReference>
<name>A0A318UEE4_9SPHI</name>
<dbReference type="EMBL" id="QKLU01000003">
    <property type="protein sequence ID" value="PYF74742.1"/>
    <property type="molecule type" value="Genomic_DNA"/>
</dbReference>
<sequence length="255" mass="28305">MKGSSHTRLQTNNSLGVGLALIDLRKFIPLILLVFFWACDGRQSEPLQGPSPQLATLSQQTGISISVIKILESETGAKAKQLTRHESGLVDTNYPSQKKPAEKSVHLPGICVSVKSGTNQYALIKQINSKISTLGYRAFSCDGKDVNDGPWIAVLQCDDEFTPLVYMQTNGINYGLDNARLIARIKLLSEGLDLKLSGADFEWCEFKIDKDPQDWDKFAAQVYKLCPDIVEQGTKTVAELAKQMKASKMLYLWFD</sequence>